<evidence type="ECO:0000313" key="2">
    <source>
        <dbReference type="EMBL" id="KAF4675917.1"/>
    </source>
</evidence>
<proteinExistence type="predicted"/>
<feature type="non-terminal residue" evidence="2">
    <location>
        <position position="128"/>
    </location>
</feature>
<dbReference type="EMBL" id="JABANN010000008">
    <property type="protein sequence ID" value="KAF4675917.1"/>
    <property type="molecule type" value="Genomic_DNA"/>
</dbReference>
<name>A0A7J6MX32_PEROL</name>
<dbReference type="Proteomes" id="UP000572268">
    <property type="component" value="Unassembled WGS sequence"/>
</dbReference>
<organism evidence="2 3">
    <name type="scientific">Perkinsus olseni</name>
    <name type="common">Perkinsus atlanticus</name>
    <dbReference type="NCBI Taxonomy" id="32597"/>
    <lineage>
        <taxon>Eukaryota</taxon>
        <taxon>Sar</taxon>
        <taxon>Alveolata</taxon>
        <taxon>Perkinsozoa</taxon>
        <taxon>Perkinsea</taxon>
        <taxon>Perkinsida</taxon>
        <taxon>Perkinsidae</taxon>
        <taxon>Perkinsus</taxon>
    </lineage>
</organism>
<feature type="region of interest" description="Disordered" evidence="1">
    <location>
        <begin position="1"/>
        <end position="20"/>
    </location>
</feature>
<evidence type="ECO:0000313" key="3">
    <source>
        <dbReference type="Proteomes" id="UP000572268"/>
    </source>
</evidence>
<accession>A0A7J6MX32</accession>
<dbReference type="AlphaFoldDB" id="A0A7J6MX32"/>
<reference evidence="2 3" key="1">
    <citation type="submission" date="2020-04" db="EMBL/GenBank/DDBJ databases">
        <title>Perkinsus olseni comparative genomics.</title>
        <authorList>
            <person name="Bogema D.R."/>
        </authorList>
    </citation>
    <scope>NUCLEOTIDE SEQUENCE [LARGE SCALE GENOMIC DNA]</scope>
    <source>
        <strain evidence="2">ATCC PRA-31</strain>
    </source>
</reference>
<sequence>EDVPSLRVPQSDALSGIERSVNASGQGGVYEAPIGKCKQAGQGHVSGCSCNPPASLAGLTDGDKVFAVVCTEDCSVASSCPKPPKGSVECKPFGLCLINCKKDQDCPGPCGSCQSVEQPKGQACMYNL</sequence>
<protein>
    <submittedName>
        <fullName evidence="2">Uncharacterized protein</fullName>
    </submittedName>
</protein>
<gene>
    <name evidence="2" type="ORF">FOL46_009133</name>
</gene>
<evidence type="ECO:0000256" key="1">
    <source>
        <dbReference type="SAM" id="MobiDB-lite"/>
    </source>
</evidence>
<comment type="caution">
    <text evidence="2">The sequence shown here is derived from an EMBL/GenBank/DDBJ whole genome shotgun (WGS) entry which is preliminary data.</text>
</comment>